<organism evidence="8 9">
    <name type="scientific">Algimonas arctica</name>
    <dbReference type="NCBI Taxonomy" id="1479486"/>
    <lineage>
        <taxon>Bacteria</taxon>
        <taxon>Pseudomonadati</taxon>
        <taxon>Pseudomonadota</taxon>
        <taxon>Alphaproteobacteria</taxon>
        <taxon>Maricaulales</taxon>
        <taxon>Robiginitomaculaceae</taxon>
        <taxon>Algimonas</taxon>
    </lineage>
</organism>
<protein>
    <submittedName>
        <fullName evidence="8">Serine protease</fullName>
    </submittedName>
</protein>
<evidence type="ECO:0000256" key="3">
    <source>
        <dbReference type="ARBA" id="ARBA00022801"/>
    </source>
</evidence>
<dbReference type="Gene3D" id="2.40.10.120">
    <property type="match status" value="1"/>
</dbReference>
<sequence length="509" mass="54580">MRAPLKAARLLMAGLALTVFAAPVLAQTTPAIDIRRPDQAQPYTPLRNGAAVPQVQDPAPQRALSQNPQAQPQQNMMMTPIAALPSIANLVERVSQSTVNIIVTTSNGEMLSEGQGSGFVISPQREVVTNYHVIEGGETIEIEFNDGRRYPARTLGTDEETDLALLTFDTNETVPYVQFHQGTRSRIGDWVVAIGNPFGIGQSTSLGVISAIGRKRVDSGSYVDYIQTDATINRGNSGGPLFNLNGDVVGVNSAIYSPTGASVGIAFVIPHETAASVVTALRSEGRVRRGYLGAGLRDAVFEMDGRPGILKSGALVNNLVPGSPAQTYGLEIDDIILRINDYPVRNSVEATRAIGLLAPGDVANIIYERLEKTYEIKVSIGERPEKADVERDAALSRGLPPPAPKSEPHARISINTGVHVLDISAEFRTAIGMRSDQVGVYVESVDPGSEAEMAGFKIGQVLLEADGMPIAEVDKWRSMVLNAKLDKKSSMKIKLRPKDGGEKILDLPT</sequence>
<dbReference type="PANTHER" id="PTHR22939">
    <property type="entry name" value="SERINE PROTEASE FAMILY S1C HTRA-RELATED"/>
    <property type="match status" value="1"/>
</dbReference>
<feature type="region of interest" description="Disordered" evidence="5">
    <location>
        <begin position="387"/>
        <end position="411"/>
    </location>
</feature>
<evidence type="ECO:0000256" key="4">
    <source>
        <dbReference type="ARBA" id="ARBA00022825"/>
    </source>
</evidence>
<evidence type="ECO:0000256" key="6">
    <source>
        <dbReference type="SAM" id="SignalP"/>
    </source>
</evidence>
<dbReference type="InterPro" id="IPR009003">
    <property type="entry name" value="Peptidase_S1_PA"/>
</dbReference>
<keyword evidence="3" id="KW-0378">Hydrolase</keyword>
<dbReference type="RefSeq" id="WP_189498956.1">
    <property type="nucleotide sequence ID" value="NZ_BMZH01000012.1"/>
</dbReference>
<comment type="similarity">
    <text evidence="1">Belongs to the peptidase S1C family.</text>
</comment>
<evidence type="ECO:0000259" key="7">
    <source>
        <dbReference type="PROSITE" id="PS50106"/>
    </source>
</evidence>
<feature type="domain" description="PDZ" evidence="7">
    <location>
        <begin position="277"/>
        <end position="346"/>
    </location>
</feature>
<gene>
    <name evidence="8" type="ORF">GCM10009069_24950</name>
</gene>
<dbReference type="InterPro" id="IPR001478">
    <property type="entry name" value="PDZ"/>
</dbReference>
<name>A0A8J3CRY6_9PROT</name>
<dbReference type="SMART" id="SM00228">
    <property type="entry name" value="PDZ"/>
    <property type="match status" value="2"/>
</dbReference>
<evidence type="ECO:0000256" key="2">
    <source>
        <dbReference type="ARBA" id="ARBA00022670"/>
    </source>
</evidence>
<keyword evidence="2 8" id="KW-0645">Protease</keyword>
<dbReference type="AlphaFoldDB" id="A0A8J3CRY6"/>
<dbReference type="PANTHER" id="PTHR22939:SF129">
    <property type="entry name" value="SERINE PROTEASE HTRA2, MITOCHONDRIAL"/>
    <property type="match status" value="1"/>
</dbReference>
<dbReference type="SUPFAM" id="SSF50156">
    <property type="entry name" value="PDZ domain-like"/>
    <property type="match status" value="2"/>
</dbReference>
<accession>A0A8J3CRY6</accession>
<feature type="chain" id="PRO_5035149088" evidence="6">
    <location>
        <begin position="22"/>
        <end position="509"/>
    </location>
</feature>
<keyword evidence="6" id="KW-0732">Signal</keyword>
<dbReference type="EMBL" id="BMZH01000012">
    <property type="protein sequence ID" value="GHB01143.1"/>
    <property type="molecule type" value="Genomic_DNA"/>
</dbReference>
<dbReference type="PROSITE" id="PS50106">
    <property type="entry name" value="PDZ"/>
    <property type="match status" value="1"/>
</dbReference>
<dbReference type="Pfam" id="PF13180">
    <property type="entry name" value="PDZ_2"/>
    <property type="match status" value="1"/>
</dbReference>
<evidence type="ECO:0000313" key="8">
    <source>
        <dbReference type="EMBL" id="GHB01143.1"/>
    </source>
</evidence>
<reference evidence="8" key="2">
    <citation type="submission" date="2020-09" db="EMBL/GenBank/DDBJ databases">
        <authorList>
            <person name="Sun Q."/>
            <person name="Kim S."/>
        </authorList>
    </citation>
    <scope>NUCLEOTIDE SEQUENCE</scope>
    <source>
        <strain evidence="8">KCTC 32513</strain>
    </source>
</reference>
<evidence type="ECO:0000256" key="1">
    <source>
        <dbReference type="ARBA" id="ARBA00010541"/>
    </source>
</evidence>
<dbReference type="Gene3D" id="2.30.42.10">
    <property type="match status" value="2"/>
</dbReference>
<dbReference type="Pfam" id="PF13365">
    <property type="entry name" value="Trypsin_2"/>
    <property type="match status" value="1"/>
</dbReference>
<comment type="caution">
    <text evidence="8">The sequence shown here is derived from an EMBL/GenBank/DDBJ whole genome shotgun (WGS) entry which is preliminary data.</text>
</comment>
<keyword evidence="9" id="KW-1185">Reference proteome</keyword>
<dbReference type="GO" id="GO:0006508">
    <property type="term" value="P:proteolysis"/>
    <property type="evidence" value="ECO:0007669"/>
    <property type="project" value="UniProtKB-KW"/>
</dbReference>
<reference evidence="8" key="1">
    <citation type="journal article" date="2014" name="Int. J. Syst. Evol. Microbiol.">
        <title>Complete genome sequence of Corynebacterium casei LMG S-19264T (=DSM 44701T), isolated from a smear-ripened cheese.</title>
        <authorList>
            <consortium name="US DOE Joint Genome Institute (JGI-PGF)"/>
            <person name="Walter F."/>
            <person name="Albersmeier A."/>
            <person name="Kalinowski J."/>
            <person name="Ruckert C."/>
        </authorList>
    </citation>
    <scope>NUCLEOTIDE SEQUENCE</scope>
    <source>
        <strain evidence="8">KCTC 32513</strain>
    </source>
</reference>
<dbReference type="Proteomes" id="UP000634004">
    <property type="component" value="Unassembled WGS sequence"/>
</dbReference>
<feature type="region of interest" description="Disordered" evidence="5">
    <location>
        <begin position="36"/>
        <end position="72"/>
    </location>
</feature>
<evidence type="ECO:0000313" key="9">
    <source>
        <dbReference type="Proteomes" id="UP000634004"/>
    </source>
</evidence>
<feature type="signal peptide" evidence="6">
    <location>
        <begin position="1"/>
        <end position="21"/>
    </location>
</feature>
<keyword evidence="4" id="KW-0720">Serine protease</keyword>
<proteinExistence type="inferred from homology"/>
<dbReference type="InterPro" id="IPR036034">
    <property type="entry name" value="PDZ_sf"/>
</dbReference>
<evidence type="ECO:0000256" key="5">
    <source>
        <dbReference type="SAM" id="MobiDB-lite"/>
    </source>
</evidence>
<dbReference type="PRINTS" id="PR00834">
    <property type="entry name" value="PROTEASES2C"/>
</dbReference>
<dbReference type="SUPFAM" id="SSF50494">
    <property type="entry name" value="Trypsin-like serine proteases"/>
    <property type="match status" value="1"/>
</dbReference>
<dbReference type="InterPro" id="IPR001940">
    <property type="entry name" value="Peptidase_S1C"/>
</dbReference>
<dbReference type="GO" id="GO:0004252">
    <property type="term" value="F:serine-type endopeptidase activity"/>
    <property type="evidence" value="ECO:0007669"/>
    <property type="project" value="InterPro"/>
</dbReference>